<feature type="transmembrane region" description="Helical" evidence="1">
    <location>
        <begin position="139"/>
        <end position="156"/>
    </location>
</feature>
<feature type="domain" description="DUF6311" evidence="2">
    <location>
        <begin position="20"/>
        <end position="428"/>
    </location>
</feature>
<evidence type="ECO:0000259" key="3">
    <source>
        <dbReference type="Pfam" id="PF25853"/>
    </source>
</evidence>
<feature type="transmembrane region" description="Helical" evidence="1">
    <location>
        <begin position="384"/>
        <end position="403"/>
    </location>
</feature>
<dbReference type="EMBL" id="SLUM01000043">
    <property type="protein sequence ID" value="TCL52863.1"/>
    <property type="molecule type" value="Genomic_DNA"/>
</dbReference>
<dbReference type="Proteomes" id="UP000295184">
    <property type="component" value="Unassembled WGS sequence"/>
</dbReference>
<feature type="domain" description="DUF6311" evidence="3">
    <location>
        <begin position="462"/>
        <end position="555"/>
    </location>
</feature>
<name>A0A4R1QJ58_9FIRM</name>
<dbReference type="InterPro" id="IPR046278">
    <property type="entry name" value="DUF6311"/>
</dbReference>
<reference evidence="4 5" key="1">
    <citation type="submission" date="2019-03" db="EMBL/GenBank/DDBJ databases">
        <title>Genomic Encyclopedia of Type Strains, Phase IV (KMG-IV): sequencing the most valuable type-strain genomes for metagenomic binning, comparative biology and taxonomic classification.</title>
        <authorList>
            <person name="Goeker M."/>
        </authorList>
    </citation>
    <scope>NUCLEOTIDE SEQUENCE [LARGE SCALE GENOMIC DNA]</scope>
    <source>
        <strain evidence="4 5">DSM 100451</strain>
    </source>
</reference>
<comment type="caution">
    <text evidence="4">The sequence shown here is derived from an EMBL/GenBank/DDBJ whole genome shotgun (WGS) entry which is preliminary data.</text>
</comment>
<gene>
    <name evidence="4" type="ORF">EDD77_1434</name>
</gene>
<dbReference type="InterPro" id="IPR058671">
    <property type="entry name" value="DUF6311_C"/>
</dbReference>
<dbReference type="AlphaFoldDB" id="A0A4R1QJ58"/>
<feature type="transmembrane region" description="Helical" evidence="1">
    <location>
        <begin position="82"/>
        <end position="102"/>
    </location>
</feature>
<feature type="transmembrane region" description="Helical" evidence="1">
    <location>
        <begin position="231"/>
        <end position="252"/>
    </location>
</feature>
<evidence type="ECO:0000313" key="5">
    <source>
        <dbReference type="Proteomes" id="UP000295184"/>
    </source>
</evidence>
<dbReference type="STRING" id="1650663.GCA_001486665_00512"/>
<keyword evidence="1" id="KW-0472">Membrane</keyword>
<proteinExistence type="predicted"/>
<feature type="transmembrane region" description="Helical" evidence="1">
    <location>
        <begin position="410"/>
        <end position="432"/>
    </location>
</feature>
<feature type="transmembrane region" description="Helical" evidence="1">
    <location>
        <begin position="109"/>
        <end position="133"/>
    </location>
</feature>
<sequence length="689" mass="76641">MIQMTGYEKNERRRLFALGCLLGAAVFFLLYGLSPLDVTNDAWLRGGYIEADIQQHYAGWMFYRQSELSIPFCFSDRINWPFGLSVAFTDSIPLFAALFRLLEPFLPSVFQYFGLFTLLCFVLQGGFACLLVGLFSRRTPIVLLGAVPFVFSPVLLERAFRHTALAAQFLILAALYYYIRGRREGRFFYPGLFAVNCLTLAIHPYFAPMTYALTFALFVEHAVFHKQFAKPAALLAANLGCTALVGWLFGLFSGGSASGGSGVQYGHFCMNLNALWNPVSRGMGKWSLFLSAQNQTLGNYDGFNYLGLGMLLCSVAVVIVVLRWHRSSILKCLKNRFGLLFVVLCLTVFAVSNVITANGAVLARIPLPQFVIQLATTLRSSGRLFWPVYYLIFTCCVAALIRLTRYQKQWVQTAVIGVLCLVQLVDLSPALLEKAGSFRPYSDAGSNLLSQTDSSLAALLDATEGRYQHLVALGPLKTTGLSLALYTADEKMTSSDTSFTARYDEAQAQQRQEEFVQAITEGAMPQDCIFFTEQEETFLAVAQAAQDQGAWCGVLYQRTGDETRFPLVYVIAPGLEEFTHPLAMEFSENYPLHLANYSDDFWDHGILSLNLESIGRQEDANRVVLFYDTPFTRQKLEGATALSDGEGGVYPILEVSDQDAGWLMVTLEIDDAHCLYNESGQCKDLEVLS</sequence>
<evidence type="ECO:0000256" key="1">
    <source>
        <dbReference type="SAM" id="Phobius"/>
    </source>
</evidence>
<organism evidence="4 5">
    <name type="scientific">Allofournierella massiliensis</name>
    <dbReference type="NCBI Taxonomy" id="1650663"/>
    <lineage>
        <taxon>Bacteria</taxon>
        <taxon>Bacillati</taxon>
        <taxon>Bacillota</taxon>
        <taxon>Clostridia</taxon>
        <taxon>Eubacteriales</taxon>
        <taxon>Oscillospiraceae</taxon>
        <taxon>Allofournierella</taxon>
    </lineage>
</organism>
<feature type="transmembrane region" description="Helical" evidence="1">
    <location>
        <begin position="163"/>
        <end position="179"/>
    </location>
</feature>
<keyword evidence="1" id="KW-0812">Transmembrane</keyword>
<protein>
    <submittedName>
        <fullName evidence="4">Uncharacterized protein</fullName>
    </submittedName>
</protein>
<dbReference type="Pfam" id="PF19830">
    <property type="entry name" value="DUF6311"/>
    <property type="match status" value="1"/>
</dbReference>
<dbReference type="Pfam" id="PF25853">
    <property type="entry name" value="DUF6311_C"/>
    <property type="match status" value="1"/>
</dbReference>
<keyword evidence="1" id="KW-1133">Transmembrane helix</keyword>
<feature type="transmembrane region" description="Helical" evidence="1">
    <location>
        <begin position="191"/>
        <end position="219"/>
    </location>
</feature>
<accession>A0A4R1QJ58</accession>
<feature type="transmembrane region" description="Helical" evidence="1">
    <location>
        <begin position="305"/>
        <end position="325"/>
    </location>
</feature>
<feature type="transmembrane region" description="Helical" evidence="1">
    <location>
        <begin position="15"/>
        <end position="34"/>
    </location>
</feature>
<feature type="transmembrane region" description="Helical" evidence="1">
    <location>
        <begin position="337"/>
        <end position="364"/>
    </location>
</feature>
<evidence type="ECO:0000313" key="4">
    <source>
        <dbReference type="EMBL" id="TCL52863.1"/>
    </source>
</evidence>
<evidence type="ECO:0000259" key="2">
    <source>
        <dbReference type="Pfam" id="PF19830"/>
    </source>
</evidence>